<evidence type="ECO:0000259" key="9">
    <source>
        <dbReference type="PROSITE" id="PS50039"/>
    </source>
</evidence>
<evidence type="ECO:0000256" key="4">
    <source>
        <dbReference type="ARBA" id="ARBA00023159"/>
    </source>
</evidence>
<protein>
    <recommendedName>
        <fullName evidence="9">Fork-head domain-containing protein</fullName>
    </recommendedName>
</protein>
<accession>A0A401P871</accession>
<dbReference type="FunFam" id="1.10.10.10:FF:000278">
    <property type="entry name" value="Forkhead box protein H1"/>
    <property type="match status" value="1"/>
</dbReference>
<keyword evidence="3 7" id="KW-0238">DNA-binding</keyword>
<dbReference type="GO" id="GO:0000976">
    <property type="term" value="F:transcription cis-regulatory region binding"/>
    <property type="evidence" value="ECO:0007669"/>
    <property type="project" value="TreeGrafter"/>
</dbReference>
<evidence type="ECO:0000313" key="10">
    <source>
        <dbReference type="EMBL" id="GCB69318.1"/>
    </source>
</evidence>
<dbReference type="EMBL" id="BFAA01003185">
    <property type="protein sequence ID" value="GCB69318.1"/>
    <property type="molecule type" value="Genomic_DNA"/>
</dbReference>
<dbReference type="OrthoDB" id="5954824at2759"/>
<evidence type="ECO:0000256" key="6">
    <source>
        <dbReference type="ARBA" id="ARBA00023242"/>
    </source>
</evidence>
<feature type="region of interest" description="Disordered" evidence="8">
    <location>
        <begin position="12"/>
        <end position="43"/>
    </location>
</feature>
<dbReference type="AlphaFoldDB" id="A0A401P871"/>
<dbReference type="PRINTS" id="PR00053">
    <property type="entry name" value="FORKHEAD"/>
</dbReference>
<dbReference type="InterPro" id="IPR036390">
    <property type="entry name" value="WH_DNA-bd_sf"/>
</dbReference>
<dbReference type="Proteomes" id="UP000288216">
    <property type="component" value="Unassembled WGS sequence"/>
</dbReference>
<evidence type="ECO:0000256" key="3">
    <source>
        <dbReference type="ARBA" id="ARBA00023125"/>
    </source>
</evidence>
<feature type="region of interest" description="Disordered" evidence="8">
    <location>
        <begin position="85"/>
        <end position="129"/>
    </location>
</feature>
<feature type="compositionally biased region" description="Polar residues" evidence="8">
    <location>
        <begin position="251"/>
        <end position="264"/>
    </location>
</feature>
<dbReference type="InterPro" id="IPR052327">
    <property type="entry name" value="Activin_resp_transcr_regulator"/>
</dbReference>
<dbReference type="InterPro" id="IPR001766">
    <property type="entry name" value="Fork_head_dom"/>
</dbReference>
<dbReference type="Pfam" id="PF00250">
    <property type="entry name" value="Forkhead"/>
    <property type="match status" value="1"/>
</dbReference>
<dbReference type="SUPFAM" id="SSF46785">
    <property type="entry name" value="Winged helix' DNA-binding domain"/>
    <property type="match status" value="1"/>
</dbReference>
<dbReference type="SMART" id="SM00339">
    <property type="entry name" value="FH"/>
    <property type="match status" value="1"/>
</dbReference>
<dbReference type="GO" id="GO:0001228">
    <property type="term" value="F:DNA-binding transcription activator activity, RNA polymerase II-specific"/>
    <property type="evidence" value="ECO:0007669"/>
    <property type="project" value="TreeGrafter"/>
</dbReference>
<feature type="region of interest" description="Disordered" evidence="8">
    <location>
        <begin position="356"/>
        <end position="383"/>
    </location>
</feature>
<dbReference type="STRING" id="75743.A0A401P871"/>
<feature type="compositionally biased region" description="Polar residues" evidence="8">
    <location>
        <begin position="85"/>
        <end position="100"/>
    </location>
</feature>
<keyword evidence="5" id="KW-0804">Transcription</keyword>
<feature type="compositionally biased region" description="Low complexity" evidence="8">
    <location>
        <begin position="361"/>
        <end position="374"/>
    </location>
</feature>
<proteinExistence type="predicted"/>
<evidence type="ECO:0000256" key="1">
    <source>
        <dbReference type="ARBA" id="ARBA00004123"/>
    </source>
</evidence>
<dbReference type="PANTHER" id="PTHR47316">
    <property type="entry name" value="FORKHEAD BOX PROTEIN H1"/>
    <property type="match status" value="1"/>
</dbReference>
<feature type="region of interest" description="Disordered" evidence="8">
    <location>
        <begin position="251"/>
        <end position="328"/>
    </location>
</feature>
<dbReference type="Gene3D" id="1.10.10.10">
    <property type="entry name" value="Winged helix-like DNA-binding domain superfamily/Winged helix DNA-binding domain"/>
    <property type="match status" value="1"/>
</dbReference>
<dbReference type="InterPro" id="IPR047511">
    <property type="entry name" value="FH_FOXH1"/>
</dbReference>
<comment type="subcellular location">
    <subcellularLocation>
        <location evidence="1 7">Nucleus</location>
    </subcellularLocation>
</comment>
<name>A0A401P871_SCYTO</name>
<dbReference type="PANTHER" id="PTHR47316:SF1">
    <property type="entry name" value="FORKHEAD BOX PROTEIN H1"/>
    <property type="match status" value="1"/>
</dbReference>
<dbReference type="GO" id="GO:0007179">
    <property type="term" value="P:transforming growth factor beta receptor signaling pathway"/>
    <property type="evidence" value="ECO:0007669"/>
    <property type="project" value="TreeGrafter"/>
</dbReference>
<keyword evidence="11" id="KW-1185">Reference proteome</keyword>
<evidence type="ECO:0000313" key="11">
    <source>
        <dbReference type="Proteomes" id="UP000288216"/>
    </source>
</evidence>
<dbReference type="PROSITE" id="PS00658">
    <property type="entry name" value="FORK_HEAD_2"/>
    <property type="match status" value="1"/>
</dbReference>
<dbReference type="InterPro" id="IPR030456">
    <property type="entry name" value="TF_fork_head_CS_2"/>
</dbReference>
<dbReference type="PROSITE" id="PS50039">
    <property type="entry name" value="FORK_HEAD_3"/>
    <property type="match status" value="1"/>
</dbReference>
<keyword evidence="6 7" id="KW-0539">Nucleus</keyword>
<evidence type="ECO:0000256" key="7">
    <source>
        <dbReference type="PROSITE-ProRule" id="PRU00089"/>
    </source>
</evidence>
<keyword evidence="4" id="KW-0010">Activator</keyword>
<dbReference type="GO" id="GO:0032444">
    <property type="term" value="C:activin responsive factor complex"/>
    <property type="evidence" value="ECO:0007669"/>
    <property type="project" value="TreeGrafter"/>
</dbReference>
<feature type="domain" description="Fork-head" evidence="9">
    <location>
        <begin position="133"/>
        <end position="211"/>
    </location>
</feature>
<evidence type="ECO:0000256" key="5">
    <source>
        <dbReference type="ARBA" id="ARBA00023163"/>
    </source>
</evidence>
<dbReference type="GO" id="GO:0046332">
    <property type="term" value="F:SMAD binding"/>
    <property type="evidence" value="ECO:0007669"/>
    <property type="project" value="UniProtKB-ARBA"/>
</dbReference>
<feature type="DNA-binding region" description="Fork-head" evidence="7">
    <location>
        <begin position="133"/>
        <end position="211"/>
    </location>
</feature>
<dbReference type="InterPro" id="IPR036388">
    <property type="entry name" value="WH-like_DNA-bd_sf"/>
</dbReference>
<dbReference type="CDD" id="cd20022">
    <property type="entry name" value="FH_FOXH"/>
    <property type="match status" value="1"/>
</dbReference>
<gene>
    <name evidence="10" type="ORF">scyTo_0008364</name>
</gene>
<evidence type="ECO:0000256" key="8">
    <source>
        <dbReference type="SAM" id="MobiDB-lite"/>
    </source>
</evidence>
<comment type="caution">
    <text evidence="10">The sequence shown here is derived from an EMBL/GenBank/DDBJ whole genome shotgun (WGS) entry which is preliminary data.</text>
</comment>
<sequence>MSMSWEVDRFGVVSATSPASDRSDVQLPTRDWDNALGSPLPPAKNTALDLKQLCSLYQRNSSSQGLDVVNLAKAPRMEQSVQITGASACDTNDPSYQVQDVRNPKSAEDSAEESASDKNKQPLKKKNYQRYPKPPYTYLALITIAILNSPEKKLKLSQILHEISVMFPFFKGHYKGWKDSVRHNLSLNDCFIKVLNDPKRPQGKGNYWTVDVTRIPPEALKRQNTSVSRQDGRKFAADSTAYIQGGIASLSASEESAKPQQETESPAGHTAALPQQGGSRSDGAFSVDTSWNRLEASPSERRKKYPEAYKCGLQRKSSNEDPMQQGRLDLNSWHPHRVACESPECSSSFSSSQSAHYKTQLPSPLSTSTSSPSSIEDDSEISQRESFFRHESKRVRLSMEYCRPLSIRDNLCTNYPELPLRPYMSLELPTSCTKYPPPNVIAPPSMSLPYSTFFQCPSNLFCPYGPTQFLSPPSWPFLPDPRPPPSLRPPSVLDLDRMLQVVPPNKSVFDTILHQFCPAGVMGTGMSPSASNMVRARYMPFDY</sequence>
<dbReference type="OMA" id="QCPPSNS"/>
<keyword evidence="2" id="KW-0805">Transcription regulation</keyword>
<reference evidence="10 11" key="1">
    <citation type="journal article" date="2018" name="Nat. Ecol. Evol.">
        <title>Shark genomes provide insights into elasmobranch evolution and the origin of vertebrates.</title>
        <authorList>
            <person name="Hara Y"/>
            <person name="Yamaguchi K"/>
            <person name="Onimaru K"/>
            <person name="Kadota M"/>
            <person name="Koyanagi M"/>
            <person name="Keeley SD"/>
            <person name="Tatsumi K"/>
            <person name="Tanaka K"/>
            <person name="Motone F"/>
            <person name="Kageyama Y"/>
            <person name="Nozu R"/>
            <person name="Adachi N"/>
            <person name="Nishimura O"/>
            <person name="Nakagawa R"/>
            <person name="Tanegashima C"/>
            <person name="Kiyatake I"/>
            <person name="Matsumoto R"/>
            <person name="Murakumo K"/>
            <person name="Nishida K"/>
            <person name="Terakita A"/>
            <person name="Kuratani S"/>
            <person name="Sato K"/>
            <person name="Hyodo S Kuraku.S."/>
        </authorList>
    </citation>
    <scope>NUCLEOTIDE SEQUENCE [LARGE SCALE GENOMIC DNA]</scope>
</reference>
<organism evidence="10 11">
    <name type="scientific">Scyliorhinus torazame</name>
    <name type="common">Cloudy catshark</name>
    <name type="synonym">Catulus torazame</name>
    <dbReference type="NCBI Taxonomy" id="75743"/>
    <lineage>
        <taxon>Eukaryota</taxon>
        <taxon>Metazoa</taxon>
        <taxon>Chordata</taxon>
        <taxon>Craniata</taxon>
        <taxon>Vertebrata</taxon>
        <taxon>Chondrichthyes</taxon>
        <taxon>Elasmobranchii</taxon>
        <taxon>Galeomorphii</taxon>
        <taxon>Galeoidea</taxon>
        <taxon>Carcharhiniformes</taxon>
        <taxon>Scyliorhinidae</taxon>
        <taxon>Scyliorhinus</taxon>
    </lineage>
</organism>
<evidence type="ECO:0000256" key="2">
    <source>
        <dbReference type="ARBA" id="ARBA00023015"/>
    </source>
</evidence>